<evidence type="ECO:0000313" key="3">
    <source>
        <dbReference type="EMBL" id="MCS5711288.1"/>
    </source>
</evidence>
<feature type="transmembrane region" description="Helical" evidence="1">
    <location>
        <begin position="98"/>
        <end position="116"/>
    </location>
</feature>
<dbReference type="Proteomes" id="UP000051497">
    <property type="component" value="Unassembled WGS sequence"/>
</dbReference>
<evidence type="ECO:0000313" key="4">
    <source>
        <dbReference type="Proteomes" id="UP000051497"/>
    </source>
</evidence>
<feature type="transmembrane region" description="Helical" evidence="1">
    <location>
        <begin position="56"/>
        <end position="78"/>
    </location>
</feature>
<evidence type="ECO:0000313" key="2">
    <source>
        <dbReference type="EMBL" id="KRG20812.1"/>
    </source>
</evidence>
<feature type="transmembrane region" description="Helical" evidence="1">
    <location>
        <begin position="153"/>
        <end position="179"/>
    </location>
</feature>
<dbReference type="RefSeq" id="WP_075066656.1">
    <property type="nucleotide sequence ID" value="NZ_LKAJ02000001.1"/>
</dbReference>
<reference evidence="3" key="2">
    <citation type="journal article" date="2016" name="Genome Announc.">
        <title>Draft Genome Sequences of Two Novel Amoeba-Resistant Intranuclear Bacteria, 'Candidatus Berkiella cookevillensis' and 'Candidatus Berkiella aquae'.</title>
        <authorList>
            <person name="Mehari Y.T."/>
            <person name="Arivett B.A."/>
            <person name="Farone A.L."/>
            <person name="Gunderson J.H."/>
            <person name="Farone M.B."/>
        </authorList>
    </citation>
    <scope>NUCLEOTIDE SEQUENCE</scope>
    <source>
        <strain evidence="3">HT99</strain>
    </source>
</reference>
<keyword evidence="4" id="KW-1185">Reference proteome</keyword>
<comment type="caution">
    <text evidence="2">The sequence shown here is derived from an EMBL/GenBank/DDBJ whole genome shotgun (WGS) entry which is preliminary data.</text>
</comment>
<organism evidence="2">
    <name type="scientific">Candidatus Berkiella aquae</name>
    <dbReference type="NCBI Taxonomy" id="295108"/>
    <lineage>
        <taxon>Bacteria</taxon>
        <taxon>Pseudomonadati</taxon>
        <taxon>Pseudomonadota</taxon>
        <taxon>Gammaproteobacteria</taxon>
        <taxon>Candidatus Berkiellales</taxon>
        <taxon>Candidatus Berkiellaceae</taxon>
        <taxon>Candidatus Berkiella</taxon>
    </lineage>
</organism>
<keyword evidence="1" id="KW-1133">Transmembrane helix</keyword>
<accession>A0A0Q9YJK8</accession>
<dbReference type="EMBL" id="LKAJ02000001">
    <property type="protein sequence ID" value="MCS5711288.1"/>
    <property type="molecule type" value="Genomic_DNA"/>
</dbReference>
<evidence type="ECO:0000256" key="1">
    <source>
        <dbReference type="SAM" id="Phobius"/>
    </source>
</evidence>
<sequence>MNDNTIPLTTVKERTKHIYWKAVTVGTISAVGITFLFNFLTIAVGLILFKRGQEEMLALTFGTVAWMVVGSYMTLYVAGWIGGRQLHGEYSFNVANGLLHGFVIWSLYLIVSIVLLSLMPDAVVSTILTLLFIHLPAATEAGQHVSTSTVNNAGYAALVTFFIFFMGMVGCCIGAACGIKESKKYYIQ</sequence>
<feature type="transmembrane region" description="Helical" evidence="1">
    <location>
        <begin position="18"/>
        <end position="49"/>
    </location>
</feature>
<keyword evidence="1" id="KW-0472">Membrane</keyword>
<name>A0A0Q9YJK8_9GAMM</name>
<gene>
    <name evidence="3" type="ORF">HT99x_007565</name>
    <name evidence="2" type="ORF">HT99x_02029</name>
</gene>
<dbReference type="AlphaFoldDB" id="A0A0Q9YJK8"/>
<protein>
    <submittedName>
        <fullName evidence="2">Uncharacterized protein</fullName>
    </submittedName>
</protein>
<reference evidence="2" key="1">
    <citation type="submission" date="2015-09" db="EMBL/GenBank/DDBJ databases">
        <title>Draft Genome Sequences of Two Novel Amoeba-resistant Intranuclear Bacteria, Candidatus Berkiella cookevillensis and Candidatus Berkiella aquae.</title>
        <authorList>
            <person name="Mehari Y.T."/>
            <person name="Arivett B.A."/>
            <person name="Farone A.L."/>
            <person name="Gunderson J.H."/>
            <person name="Farone M.B."/>
        </authorList>
    </citation>
    <scope>NUCLEOTIDE SEQUENCE [LARGE SCALE GENOMIC DNA]</scope>
    <source>
        <strain evidence="2">HT99</strain>
    </source>
</reference>
<dbReference type="EMBL" id="LKAJ01000008">
    <property type="protein sequence ID" value="KRG20812.1"/>
    <property type="molecule type" value="Genomic_DNA"/>
</dbReference>
<reference evidence="3" key="3">
    <citation type="submission" date="2021-06" db="EMBL/GenBank/DDBJ databases">
        <title>Genomic Description and Analysis of Intracellular Bacteria, Candidatus Berkiella cookevillensis and Candidatus Berkiella aquae.</title>
        <authorList>
            <person name="Kidane D.T."/>
            <person name="Mehari Y.T."/>
            <person name="Rice F.C."/>
            <person name="Arivett B.A."/>
            <person name="Farone A.L."/>
            <person name="Berk S.G."/>
            <person name="Farone M.B."/>
        </authorList>
    </citation>
    <scope>NUCLEOTIDE SEQUENCE</scope>
    <source>
        <strain evidence="3">HT99</strain>
    </source>
</reference>
<dbReference type="STRING" id="295108.HT99x_02029"/>
<keyword evidence="1" id="KW-0812">Transmembrane</keyword>
<proteinExistence type="predicted"/>